<keyword evidence="3" id="KW-1185">Reference proteome</keyword>
<dbReference type="Pfam" id="PF26240">
    <property type="entry name" value="DUF8055"/>
    <property type="match status" value="1"/>
</dbReference>
<name>A0ABD5P858_9EURY</name>
<reference evidence="2 3" key="1">
    <citation type="journal article" date="2019" name="Int. J. Syst. Evol. Microbiol.">
        <title>The Global Catalogue of Microorganisms (GCM) 10K type strain sequencing project: providing services to taxonomists for standard genome sequencing and annotation.</title>
        <authorList>
            <consortium name="The Broad Institute Genomics Platform"/>
            <consortium name="The Broad Institute Genome Sequencing Center for Infectious Disease"/>
            <person name="Wu L."/>
            <person name="Ma J."/>
        </authorList>
    </citation>
    <scope>NUCLEOTIDE SEQUENCE [LARGE SCALE GENOMIC DNA]</scope>
    <source>
        <strain evidence="2 3">CGMCC 1.12553</strain>
    </source>
</reference>
<evidence type="ECO:0000259" key="1">
    <source>
        <dbReference type="Pfam" id="PF26240"/>
    </source>
</evidence>
<dbReference type="InterPro" id="IPR058368">
    <property type="entry name" value="DUF8055"/>
</dbReference>
<evidence type="ECO:0000313" key="2">
    <source>
        <dbReference type="EMBL" id="MFC4357067.1"/>
    </source>
</evidence>
<dbReference type="AlphaFoldDB" id="A0ABD5P858"/>
<protein>
    <recommendedName>
        <fullName evidence="1">DUF8055 domain-containing protein</fullName>
    </recommendedName>
</protein>
<comment type="caution">
    <text evidence="2">The sequence shown here is derived from an EMBL/GenBank/DDBJ whole genome shotgun (WGS) entry which is preliminary data.</text>
</comment>
<dbReference type="Proteomes" id="UP001595921">
    <property type="component" value="Unassembled WGS sequence"/>
</dbReference>
<organism evidence="2 3">
    <name type="scientific">Halobium salinum</name>
    <dbReference type="NCBI Taxonomy" id="1364940"/>
    <lineage>
        <taxon>Archaea</taxon>
        <taxon>Methanobacteriati</taxon>
        <taxon>Methanobacteriota</taxon>
        <taxon>Stenosarchaea group</taxon>
        <taxon>Halobacteria</taxon>
        <taxon>Halobacteriales</taxon>
        <taxon>Haloferacaceae</taxon>
        <taxon>Halobium</taxon>
    </lineage>
</organism>
<accession>A0ABD5P858</accession>
<proteinExistence type="predicted"/>
<evidence type="ECO:0000313" key="3">
    <source>
        <dbReference type="Proteomes" id="UP001595921"/>
    </source>
</evidence>
<gene>
    <name evidence="2" type="ORF">ACFO0N_03780</name>
</gene>
<sequence length="124" mass="13764">MTRFRPRIETLAEAAADEREGFTPPPSDARAERAVRYCREGVGPTVAVYLEARTGGRRVRFPPEEFDLLGRTLDDWLALYARCYGVEGEYGATVRSAAEILLETHSAHDVARVLTGVPDRADGR</sequence>
<feature type="domain" description="DUF8055" evidence="1">
    <location>
        <begin position="3"/>
        <end position="119"/>
    </location>
</feature>
<dbReference type="EMBL" id="JBHSDS010000003">
    <property type="protein sequence ID" value="MFC4357067.1"/>
    <property type="molecule type" value="Genomic_DNA"/>
</dbReference>
<dbReference type="RefSeq" id="WP_267622646.1">
    <property type="nucleotide sequence ID" value="NZ_JAODIW010000006.1"/>
</dbReference>